<dbReference type="Pfam" id="PF10537">
    <property type="entry name" value="WAC_Acf1_DNA_bd"/>
    <property type="match status" value="1"/>
</dbReference>
<feature type="domain" description="DDT" evidence="17">
    <location>
        <begin position="952"/>
        <end position="1015"/>
    </location>
</feature>
<keyword evidence="12 13" id="KW-0539">Nucleus</keyword>
<dbReference type="GO" id="GO:0000785">
    <property type="term" value="C:chromatin"/>
    <property type="evidence" value="ECO:0007669"/>
    <property type="project" value="UniProtKB-ARBA"/>
</dbReference>
<organism evidence="19 20">
    <name type="scientific">Microdochium bolleyi</name>
    <dbReference type="NCBI Taxonomy" id="196109"/>
    <lineage>
        <taxon>Eukaryota</taxon>
        <taxon>Fungi</taxon>
        <taxon>Dikarya</taxon>
        <taxon>Ascomycota</taxon>
        <taxon>Pezizomycotina</taxon>
        <taxon>Sordariomycetes</taxon>
        <taxon>Xylariomycetidae</taxon>
        <taxon>Xylariales</taxon>
        <taxon>Microdochiaceae</taxon>
        <taxon>Microdochium</taxon>
    </lineage>
</organism>
<evidence type="ECO:0000256" key="13">
    <source>
        <dbReference type="PROSITE-ProRule" id="PRU00475"/>
    </source>
</evidence>
<feature type="compositionally biased region" description="Acidic residues" evidence="15">
    <location>
        <begin position="1024"/>
        <end position="1047"/>
    </location>
</feature>
<dbReference type="Proteomes" id="UP000070501">
    <property type="component" value="Unassembled WGS sequence"/>
</dbReference>
<feature type="compositionally biased region" description="Low complexity" evidence="15">
    <location>
        <begin position="1554"/>
        <end position="1569"/>
    </location>
</feature>
<feature type="region of interest" description="Disordered" evidence="15">
    <location>
        <begin position="797"/>
        <end position="910"/>
    </location>
</feature>
<feature type="transmembrane region" description="Helical" evidence="16">
    <location>
        <begin position="490"/>
        <end position="511"/>
    </location>
</feature>
<feature type="region of interest" description="Disordered" evidence="15">
    <location>
        <begin position="1503"/>
        <end position="1577"/>
    </location>
</feature>
<evidence type="ECO:0000256" key="11">
    <source>
        <dbReference type="ARBA" id="ARBA00023136"/>
    </source>
</evidence>
<feature type="transmembrane region" description="Helical" evidence="16">
    <location>
        <begin position="174"/>
        <end position="190"/>
    </location>
</feature>
<feature type="transmembrane region" description="Helical" evidence="16">
    <location>
        <begin position="383"/>
        <end position="399"/>
    </location>
</feature>
<evidence type="ECO:0000313" key="19">
    <source>
        <dbReference type="EMBL" id="KXJ97738.1"/>
    </source>
</evidence>
<dbReference type="InterPro" id="IPR013136">
    <property type="entry name" value="WSTF_Acf1_Cbp146"/>
</dbReference>
<dbReference type="PANTHER" id="PTHR32075">
    <property type="entry name" value="ISWI CHROMATIN-REMODELING COMPLEX SUBUNIT YPL216W-RELATED"/>
    <property type="match status" value="1"/>
</dbReference>
<dbReference type="UniPathway" id="UPA00378"/>
<evidence type="ECO:0000313" key="20">
    <source>
        <dbReference type="Proteomes" id="UP000070501"/>
    </source>
</evidence>
<dbReference type="GO" id="GO:0016758">
    <property type="term" value="F:hexosyltransferase activity"/>
    <property type="evidence" value="ECO:0007669"/>
    <property type="project" value="InterPro"/>
</dbReference>
<feature type="transmembrane region" description="Helical" evidence="16">
    <location>
        <begin position="48"/>
        <end position="70"/>
    </location>
</feature>
<keyword evidence="8" id="KW-0256">Endoplasmic reticulum</keyword>
<dbReference type="InterPro" id="IPR004856">
    <property type="entry name" value="Glyco_trans_ALG6/ALG8"/>
</dbReference>
<evidence type="ECO:0000256" key="16">
    <source>
        <dbReference type="SAM" id="Phobius"/>
    </source>
</evidence>
<accession>A0A136JKQ2</accession>
<feature type="transmembrane region" description="Helical" evidence="16">
    <location>
        <begin position="452"/>
        <end position="470"/>
    </location>
</feature>
<evidence type="ECO:0000256" key="15">
    <source>
        <dbReference type="SAM" id="MobiDB-lite"/>
    </source>
</evidence>
<dbReference type="Pfam" id="PF15613">
    <property type="entry name" value="WSD"/>
    <property type="match status" value="1"/>
</dbReference>
<feature type="region of interest" description="Disordered" evidence="15">
    <location>
        <begin position="1017"/>
        <end position="1072"/>
    </location>
</feature>
<feature type="transmembrane region" description="Helical" evidence="16">
    <location>
        <begin position="142"/>
        <end position="162"/>
    </location>
</feature>
<dbReference type="Pfam" id="PF02791">
    <property type="entry name" value="DDT"/>
    <property type="match status" value="1"/>
</dbReference>
<dbReference type="GO" id="GO:0000781">
    <property type="term" value="C:chromosome, telomeric region"/>
    <property type="evidence" value="ECO:0007669"/>
    <property type="project" value="GOC"/>
</dbReference>
<protein>
    <submittedName>
        <fullName evidence="19">ALG6, ALG8 glycosyltransferase family-domain-containing protein</fullName>
    </submittedName>
</protein>
<sequence length="1615" mass="183090">MDVALVARDELNHFVLHHQQYILQPRSPQGRIPLRLAFDASSPPMTEIYPSIAQCAIVATALKILLLPAYKSTDFEVHRNWLAITHSLPPWQWYYEKTSEWTLDYPPFFAYFEWTMAQVAKLVDPAMLRIYNLGYDSWQTIYFQRATVIFTELMLVYALQLYVDSTHGLSKRTAQAAAISILLSPGLLIIDHIHFQYNGAMYGILIASLVLARHRSGLLPSGLLFAALLCMKHIYLYLAPAYFVWLLRTYCLSPKSIYRIQFANCVKLGLGLVVVFGAAFGPFVAWGQIPQILSRLFPFSRGLCHAYWAPNVWAIYSFMDRVLIIVAPKLGLTLKSEALQSGTRGLIGDTAFAVLPEITQGICTALAVIFSFLPLIKLFQKPTWEGFIGGVTLSAYAFFLFSWHVHEKAILLIIIPFSLIALKDRRHLSAFRPLAVAGHVSLFPLLFTPAEFPIKTVYTILWLVMFLLAFDRLAPVSSRPRIFLFDRLTIIYIAVSIPLMVYCSLLHPIIFGKQYEFLPLMFISSYSAIGVVGSWIGFLHVYATSAYATARASNTMVLFKRKPVRFLQPPRVEDEDQEVWHIRQTGEVFVNYEDYLHRMDFYNQPRFICEITGHSGQTFFDALKSELAGAQEVDQAFPEALKGPVLRRVQFQTISRIDALVDTIYDEFKADYYPGEAVTIELVTGERCTGIVRDKSRMGSKVLPDGTVTQPYSRYFTSIDGKPGEEAVVDDLHIFRERKVFTKSVLRSFIKKTVTREAWTGAPWLVKHDVAAKYHIDIRVPPHLRYDNKLLERKQVQMQKKALQPTNGNPNGIHDANGMGSPFSNLGPARLPELKPAPKSQKAGKAHQHYHAPLGPHVIGGPSLLNEDDQSPVPTGSNPFEFPGSFRQNLPAPTPAYRQATPPPPPPPPKYPIEDLQLEPRDDYVRPALKFLCSDPPEGIVDNGERNDKILMKSMGSLLETWDTLNVYCEIFKLDSFTFDDFVQAMEIAKPEQPCQLFDEVHCAVLKQLVKSEKEGAEIQVDLPELDDDDEEDDEDEEDGDEAEPSPEPEPQPKPAARATRSSLAKQEAERLQAEIAASVEKEETPEPAIKHRAIDALADFDWVEQLSKRNFQDGGWELIMVGVLYQLSKDERRAEVCEALLERLVPATVEPTQETVRQHYGELDLNDRISALQMICMLTTGTRAMRNYMEECAETMTGYRKERIEWQRNKKQAMEELKALNEEHKALLPDNLPSPPAEEEEPKTNGDVSMADADTTLDEPSEEGDSDDASTHRRKRRRGGDRAAERQRKREELERKREAELAAKVPKQSKQFIKVLKDIKQKEEYIKKCEEEVATLENDLREADCGRTRVLGKDRFWNRYYWFERNGMPYAGLPNSSTAHAGYASGCIWVQGPDDMEREGYIDMPPEYQAEYKAKFKMTVPQRKKMEEGRTSVFNARQWGYYSEADELDSLLNWLDPRGFNELKLRKEILAFKDKIIDGMENRAEYLGIEKQREAAAAEAEAKAAAAKKEEEEEEERKKAAEEAAARQLEEEAAAAAAAASARPSRRMATRGKIQQPTAATPPAAPIKAEVKEEPETFRCQEWTNTMAIDEIGHIHSEPPAIKPSRKAARKSKG</sequence>
<evidence type="ECO:0000259" key="17">
    <source>
        <dbReference type="PROSITE" id="PS50827"/>
    </source>
</evidence>
<dbReference type="InterPro" id="IPR028942">
    <property type="entry name" value="WHIM1_dom"/>
</dbReference>
<comment type="similarity">
    <text evidence="4">Belongs to the ALG6/ALG8 glucosyltransferase family.</text>
</comment>
<dbReference type="PANTHER" id="PTHR32075:SF6">
    <property type="entry name" value="ISWI CHROMATIN-REMODELING COMPLEX SUBUNIT YPL216W-RELATED"/>
    <property type="match status" value="1"/>
</dbReference>
<keyword evidence="9 16" id="KW-1133">Transmembrane helix</keyword>
<dbReference type="Pfam" id="PF03155">
    <property type="entry name" value="Alg6_Alg8"/>
    <property type="match status" value="1"/>
</dbReference>
<evidence type="ECO:0000256" key="8">
    <source>
        <dbReference type="ARBA" id="ARBA00022824"/>
    </source>
</evidence>
<dbReference type="FunCoup" id="A0A136JKQ2">
    <property type="interactions" value="241"/>
</dbReference>
<dbReference type="EMBL" id="KQ964245">
    <property type="protein sequence ID" value="KXJ97738.1"/>
    <property type="molecule type" value="Genomic_DNA"/>
</dbReference>
<dbReference type="InterPro" id="IPR028941">
    <property type="entry name" value="WHIM2_dom"/>
</dbReference>
<keyword evidence="11 16" id="KW-0472">Membrane</keyword>
<keyword evidence="10 14" id="KW-0175">Coiled coil</keyword>
<evidence type="ECO:0000256" key="14">
    <source>
        <dbReference type="SAM" id="Coils"/>
    </source>
</evidence>
<feature type="compositionally biased region" description="Basic and acidic residues" evidence="15">
    <location>
        <begin position="1503"/>
        <end position="1531"/>
    </location>
</feature>
<feature type="transmembrane region" description="Helical" evidence="16">
    <location>
        <begin position="517"/>
        <end position="543"/>
    </location>
</feature>
<dbReference type="Pfam" id="PF15612">
    <property type="entry name" value="WHIM1"/>
    <property type="match status" value="1"/>
</dbReference>
<evidence type="ECO:0000256" key="2">
    <source>
        <dbReference type="ARBA" id="ARBA00004477"/>
    </source>
</evidence>
<dbReference type="PROSITE" id="PS50827">
    <property type="entry name" value="DDT"/>
    <property type="match status" value="1"/>
</dbReference>
<reference evidence="20" key="1">
    <citation type="submission" date="2016-02" db="EMBL/GenBank/DDBJ databases">
        <title>Draft genome sequence of Microdochium bolleyi, a fungal endophyte of beachgrass.</title>
        <authorList>
            <consortium name="DOE Joint Genome Institute"/>
            <person name="David A.S."/>
            <person name="May G."/>
            <person name="Haridas S."/>
            <person name="Lim J."/>
            <person name="Wang M."/>
            <person name="Labutti K."/>
            <person name="Lipzen A."/>
            <person name="Barry K."/>
            <person name="Grigoriev I.V."/>
        </authorList>
    </citation>
    <scope>NUCLEOTIDE SEQUENCE [LARGE SCALE GENOMIC DNA]</scope>
    <source>
        <strain evidence="20">J235TASD1</strain>
    </source>
</reference>
<dbReference type="PROSITE" id="PS51136">
    <property type="entry name" value="WAC"/>
    <property type="match status" value="1"/>
</dbReference>
<feature type="compositionally biased region" description="Acidic residues" evidence="15">
    <location>
        <begin position="1256"/>
        <end position="1269"/>
    </location>
</feature>
<feature type="compositionally biased region" description="Pro residues" evidence="15">
    <location>
        <begin position="901"/>
        <end position="910"/>
    </location>
</feature>
<dbReference type="InterPro" id="IPR018501">
    <property type="entry name" value="DDT_dom"/>
</dbReference>
<comment type="pathway">
    <text evidence="3">Protein modification; protein glycosylation.</text>
</comment>
<gene>
    <name evidence="19" type="ORF">Micbo1qcDRAFT_230316</name>
</gene>
<feature type="transmembrane region" description="Helical" evidence="16">
    <location>
        <begin position="222"/>
        <end position="247"/>
    </location>
</feature>
<keyword evidence="20" id="KW-1185">Reference proteome</keyword>
<evidence type="ECO:0000259" key="18">
    <source>
        <dbReference type="PROSITE" id="PS51136"/>
    </source>
</evidence>
<evidence type="ECO:0000256" key="6">
    <source>
        <dbReference type="ARBA" id="ARBA00022679"/>
    </source>
</evidence>
<dbReference type="GO" id="GO:0005789">
    <property type="term" value="C:endoplasmic reticulum membrane"/>
    <property type="evidence" value="ECO:0007669"/>
    <property type="project" value="UniProtKB-SubCell"/>
</dbReference>
<evidence type="ECO:0000256" key="7">
    <source>
        <dbReference type="ARBA" id="ARBA00022692"/>
    </source>
</evidence>
<evidence type="ECO:0000256" key="4">
    <source>
        <dbReference type="ARBA" id="ARBA00008715"/>
    </source>
</evidence>
<keyword evidence="5" id="KW-0328">Glycosyltransferase</keyword>
<feature type="transmembrane region" description="Helical" evidence="16">
    <location>
        <begin position="268"/>
        <end position="289"/>
    </location>
</feature>
<feature type="transmembrane region" description="Helical" evidence="16">
    <location>
        <begin position="197"/>
        <end position="216"/>
    </location>
</feature>
<evidence type="ECO:0000256" key="5">
    <source>
        <dbReference type="ARBA" id="ARBA00022676"/>
    </source>
</evidence>
<comment type="subcellular location">
    <subcellularLocation>
        <location evidence="2">Endoplasmic reticulum membrane</location>
        <topology evidence="2">Multi-pass membrane protein</topology>
    </subcellularLocation>
    <subcellularLocation>
        <location evidence="1 13">Nucleus</location>
    </subcellularLocation>
</comment>
<dbReference type="OrthoDB" id="332390at2759"/>
<feature type="domain" description="WAC" evidence="18">
    <location>
        <begin position="577"/>
        <end position="686"/>
    </location>
</feature>
<feature type="coiled-coil region" evidence="14">
    <location>
        <begin position="1197"/>
        <end position="1228"/>
    </location>
</feature>
<feature type="compositionally biased region" description="Basic residues" evidence="15">
    <location>
        <begin position="1605"/>
        <end position="1615"/>
    </location>
</feature>
<feature type="transmembrane region" description="Helical" evidence="16">
    <location>
        <begin position="358"/>
        <end position="376"/>
    </location>
</feature>
<feature type="transmembrane region" description="Helical" evidence="16">
    <location>
        <begin position="429"/>
        <end position="446"/>
    </location>
</feature>
<keyword evidence="6 19" id="KW-0808">Transferase</keyword>
<feature type="compositionally biased region" description="Basic and acidic residues" evidence="15">
    <location>
        <begin position="1281"/>
        <end position="1302"/>
    </location>
</feature>
<evidence type="ECO:0000256" key="1">
    <source>
        <dbReference type="ARBA" id="ARBA00004123"/>
    </source>
</evidence>
<evidence type="ECO:0000256" key="3">
    <source>
        <dbReference type="ARBA" id="ARBA00004922"/>
    </source>
</evidence>
<dbReference type="STRING" id="196109.A0A136JKQ2"/>
<dbReference type="GO" id="GO:0005634">
    <property type="term" value="C:nucleus"/>
    <property type="evidence" value="ECO:0007669"/>
    <property type="project" value="UniProtKB-SubCell"/>
</dbReference>
<feature type="region of interest" description="Disordered" evidence="15">
    <location>
        <begin position="1594"/>
        <end position="1615"/>
    </location>
</feature>
<dbReference type="GO" id="GO:0031509">
    <property type="term" value="P:subtelomeric heterochromatin formation"/>
    <property type="evidence" value="ECO:0007669"/>
    <property type="project" value="TreeGrafter"/>
</dbReference>
<feature type="region of interest" description="Disordered" evidence="15">
    <location>
        <begin position="1228"/>
        <end position="1305"/>
    </location>
</feature>
<evidence type="ECO:0000256" key="10">
    <source>
        <dbReference type="ARBA" id="ARBA00023054"/>
    </source>
</evidence>
<evidence type="ECO:0000256" key="12">
    <source>
        <dbReference type="ARBA" id="ARBA00023242"/>
    </source>
</evidence>
<dbReference type="InParanoid" id="A0A136JKQ2"/>
<proteinExistence type="inferred from homology"/>
<evidence type="ECO:0000256" key="9">
    <source>
        <dbReference type="ARBA" id="ARBA00022989"/>
    </source>
</evidence>
<name>A0A136JKQ2_9PEZI</name>
<keyword evidence="7 16" id="KW-0812">Transmembrane</keyword>